<dbReference type="GO" id="GO:0008483">
    <property type="term" value="F:transaminase activity"/>
    <property type="evidence" value="ECO:0007669"/>
    <property type="project" value="UniProtKB-KW"/>
</dbReference>
<reference evidence="10 11" key="1">
    <citation type="submission" date="2013-11" db="EMBL/GenBank/DDBJ databases">
        <title>Metagenomic analysis of a methanogenic consortium involved in long chain n-alkane degradation.</title>
        <authorList>
            <person name="Davidova I.A."/>
            <person name="Callaghan A.V."/>
            <person name="Wawrik B."/>
            <person name="Pruitt S."/>
            <person name="Marks C."/>
            <person name="Duncan K.E."/>
            <person name="Suflita J.M."/>
        </authorList>
    </citation>
    <scope>NUCLEOTIDE SEQUENCE [LARGE SCALE GENOMIC DNA]</scope>
    <source>
        <strain evidence="10 11">SPR</strain>
    </source>
</reference>
<dbReference type="OrthoDB" id="5443984at2"/>
<name>A0A0D2JBP9_9BACT</name>
<dbReference type="Gene3D" id="3.40.630.10">
    <property type="entry name" value="Zn peptidases"/>
    <property type="match status" value="1"/>
</dbReference>
<evidence type="ECO:0000256" key="1">
    <source>
        <dbReference type="ARBA" id="ARBA00001941"/>
    </source>
</evidence>
<feature type="region of interest" description="Disordered" evidence="8">
    <location>
        <begin position="248"/>
        <end position="271"/>
    </location>
</feature>
<proteinExistence type="inferred from homology"/>
<comment type="similarity">
    <text evidence="3">Belongs to the peptidase M20A family.</text>
</comment>
<evidence type="ECO:0000259" key="9">
    <source>
        <dbReference type="Pfam" id="PF07687"/>
    </source>
</evidence>
<evidence type="ECO:0000256" key="2">
    <source>
        <dbReference type="ARBA" id="ARBA00001947"/>
    </source>
</evidence>
<evidence type="ECO:0000313" key="10">
    <source>
        <dbReference type="EMBL" id="KIX13216.1"/>
    </source>
</evidence>
<keyword evidence="10" id="KW-0032">Aminotransferase</keyword>
<dbReference type="InterPro" id="IPR050072">
    <property type="entry name" value="Peptidase_M20A"/>
</dbReference>
<dbReference type="STRING" id="1429043.X474_15090"/>
<comment type="cofactor">
    <cofactor evidence="1">
        <name>Co(2+)</name>
        <dbReference type="ChEBI" id="CHEBI:48828"/>
    </cofactor>
</comment>
<evidence type="ECO:0000256" key="4">
    <source>
        <dbReference type="ARBA" id="ARBA00022723"/>
    </source>
</evidence>
<protein>
    <submittedName>
        <fullName evidence="10">Diaminopimelate aminotransferase</fullName>
    </submittedName>
</protein>
<evidence type="ECO:0000256" key="5">
    <source>
        <dbReference type="ARBA" id="ARBA00022801"/>
    </source>
</evidence>
<dbReference type="NCBIfam" id="NF010589">
    <property type="entry name" value="PRK13983.1"/>
    <property type="match status" value="1"/>
</dbReference>
<evidence type="ECO:0000313" key="11">
    <source>
        <dbReference type="Proteomes" id="UP000032233"/>
    </source>
</evidence>
<dbReference type="InterPro" id="IPR002933">
    <property type="entry name" value="Peptidase_M20"/>
</dbReference>
<dbReference type="GO" id="GO:0016787">
    <property type="term" value="F:hydrolase activity"/>
    <property type="evidence" value="ECO:0007669"/>
    <property type="project" value="UniProtKB-KW"/>
</dbReference>
<feature type="domain" description="Peptidase M20 dimerisation" evidence="9">
    <location>
        <begin position="200"/>
        <end position="309"/>
    </location>
</feature>
<dbReference type="InterPro" id="IPR010182">
    <property type="entry name" value="ArgE/DapE"/>
</dbReference>
<dbReference type="SUPFAM" id="SSF55031">
    <property type="entry name" value="Bacterial exopeptidase dimerisation domain"/>
    <property type="match status" value="1"/>
</dbReference>
<dbReference type="Pfam" id="PF07687">
    <property type="entry name" value="M20_dimer"/>
    <property type="match status" value="1"/>
</dbReference>
<keyword evidence="11" id="KW-1185">Reference proteome</keyword>
<keyword evidence="6" id="KW-0862">Zinc</keyword>
<dbReference type="SUPFAM" id="SSF53187">
    <property type="entry name" value="Zn-dependent exopeptidases"/>
    <property type="match status" value="1"/>
</dbReference>
<evidence type="ECO:0000256" key="8">
    <source>
        <dbReference type="SAM" id="MobiDB-lite"/>
    </source>
</evidence>
<evidence type="ECO:0000256" key="7">
    <source>
        <dbReference type="ARBA" id="ARBA00023285"/>
    </source>
</evidence>
<dbReference type="NCBIfam" id="TIGR01910">
    <property type="entry name" value="DapE-ArgE"/>
    <property type="match status" value="1"/>
</dbReference>
<comment type="cofactor">
    <cofactor evidence="2">
        <name>Zn(2+)</name>
        <dbReference type="ChEBI" id="CHEBI:29105"/>
    </cofactor>
</comment>
<dbReference type="RefSeq" id="WP_044349629.1">
    <property type="nucleotide sequence ID" value="NZ_AZAC01000017.1"/>
</dbReference>
<dbReference type="Pfam" id="PF01546">
    <property type="entry name" value="Peptidase_M20"/>
    <property type="match status" value="1"/>
</dbReference>
<keyword evidence="10" id="KW-0808">Transferase</keyword>
<sequence length="410" mass="44109">MSLAEKLTKQAASYSGQMLEMQKQFTGTPALGPQNQGQGELDKALLAEKWLTELGLEITRYDAPDSRVECGFRPNLTACLSGGDGPTIWVLSHLDVVPTGPLDLWESDPWQVRVDGDKLYGRGVLDDQAGIVSSYFGLKALIDLGIKPAGKVGLILVSDEETGSEYGLGYLLENHAEIFSADDLIVVPDSGEADGGLIEISEKSILWLKVDVYGTQIHASTPEKGKNALYASARMIRATYEVRDQFPQKDDLFSPPGSTMEPTKKEAGVPNVNTVPGQDTFYVDCRILPGIKVDEVEKAFRVKFQAIAEEEGVRVEVERVQGYQSPPATSADAPVVTALAKAIKAVTGLEARAGGIGGGSVAALFREKGLPAAVWATFQDTAHTPNEFCLMSDLVQDAKIFALLFTAQAD</sequence>
<accession>A0A0D2JBP9</accession>
<dbReference type="InterPro" id="IPR036264">
    <property type="entry name" value="Bact_exopeptidase_dim_dom"/>
</dbReference>
<organism evidence="10 11">
    <name type="scientific">Dethiosulfatarculus sandiegensis</name>
    <dbReference type="NCBI Taxonomy" id="1429043"/>
    <lineage>
        <taxon>Bacteria</taxon>
        <taxon>Pseudomonadati</taxon>
        <taxon>Thermodesulfobacteriota</taxon>
        <taxon>Desulfarculia</taxon>
        <taxon>Desulfarculales</taxon>
        <taxon>Desulfarculaceae</taxon>
        <taxon>Dethiosulfatarculus</taxon>
    </lineage>
</organism>
<evidence type="ECO:0000256" key="6">
    <source>
        <dbReference type="ARBA" id="ARBA00022833"/>
    </source>
</evidence>
<dbReference type="Gene3D" id="3.30.70.360">
    <property type="match status" value="1"/>
</dbReference>
<keyword evidence="5" id="KW-0378">Hydrolase</keyword>
<keyword evidence="4" id="KW-0479">Metal-binding</keyword>
<dbReference type="InterPro" id="IPR011650">
    <property type="entry name" value="Peptidase_M20_dimer"/>
</dbReference>
<dbReference type="EMBL" id="AZAC01000017">
    <property type="protein sequence ID" value="KIX13216.1"/>
    <property type="molecule type" value="Genomic_DNA"/>
</dbReference>
<comment type="caution">
    <text evidence="10">The sequence shown here is derived from an EMBL/GenBank/DDBJ whole genome shotgun (WGS) entry which is preliminary data.</text>
</comment>
<dbReference type="GO" id="GO:0046872">
    <property type="term" value="F:metal ion binding"/>
    <property type="evidence" value="ECO:0007669"/>
    <property type="project" value="UniProtKB-KW"/>
</dbReference>
<evidence type="ECO:0000256" key="3">
    <source>
        <dbReference type="ARBA" id="ARBA00006247"/>
    </source>
</evidence>
<dbReference type="Proteomes" id="UP000032233">
    <property type="component" value="Unassembled WGS sequence"/>
</dbReference>
<gene>
    <name evidence="10" type="ORF">X474_15090</name>
</gene>
<dbReference type="FunCoup" id="A0A0D2JBP9">
    <property type="interactions" value="396"/>
</dbReference>
<keyword evidence="7" id="KW-0170">Cobalt</keyword>
<dbReference type="PANTHER" id="PTHR43808">
    <property type="entry name" value="ACETYLORNITHINE DEACETYLASE"/>
    <property type="match status" value="1"/>
</dbReference>
<dbReference type="PANTHER" id="PTHR43808:SF32">
    <property type="entry name" value="ARGE_DAPE-RELATED DEACYLASE"/>
    <property type="match status" value="1"/>
</dbReference>
<dbReference type="AlphaFoldDB" id="A0A0D2JBP9"/>
<dbReference type="InParanoid" id="A0A0D2JBP9"/>